<accession>A0ABS8RTR1</accession>
<proteinExistence type="predicted"/>
<feature type="compositionally biased region" description="Basic and acidic residues" evidence="1">
    <location>
        <begin position="51"/>
        <end position="70"/>
    </location>
</feature>
<dbReference type="PANTHER" id="PTHR43571">
    <property type="entry name" value="NADP-SPECIFIC GLUTAMATE DEHYDROGENASE 1-RELATED"/>
    <property type="match status" value="1"/>
</dbReference>
<dbReference type="InterPro" id="IPR057456">
    <property type="entry name" value="Znf_C17orf113"/>
</dbReference>
<evidence type="ECO:0000313" key="4">
    <source>
        <dbReference type="Proteomes" id="UP000823775"/>
    </source>
</evidence>
<protein>
    <recommendedName>
        <fullName evidence="2">C17orf113 probable zinc finger domain-containing protein</fullName>
    </recommendedName>
</protein>
<dbReference type="Pfam" id="PF25431">
    <property type="entry name" value="zf-C17orf113"/>
    <property type="match status" value="1"/>
</dbReference>
<name>A0ABS8RTR1_DATST</name>
<dbReference type="Proteomes" id="UP000823775">
    <property type="component" value="Unassembled WGS sequence"/>
</dbReference>
<dbReference type="PANTHER" id="PTHR43571:SF1">
    <property type="entry name" value="NADP-SPECIFIC GLUTAMATE DEHYDROGENASE 1-RELATED"/>
    <property type="match status" value="1"/>
</dbReference>
<organism evidence="3 4">
    <name type="scientific">Datura stramonium</name>
    <name type="common">Jimsonweed</name>
    <name type="synonym">Common thornapple</name>
    <dbReference type="NCBI Taxonomy" id="4076"/>
    <lineage>
        <taxon>Eukaryota</taxon>
        <taxon>Viridiplantae</taxon>
        <taxon>Streptophyta</taxon>
        <taxon>Embryophyta</taxon>
        <taxon>Tracheophyta</taxon>
        <taxon>Spermatophyta</taxon>
        <taxon>Magnoliopsida</taxon>
        <taxon>eudicotyledons</taxon>
        <taxon>Gunneridae</taxon>
        <taxon>Pentapetalae</taxon>
        <taxon>asterids</taxon>
        <taxon>lamiids</taxon>
        <taxon>Solanales</taxon>
        <taxon>Solanaceae</taxon>
        <taxon>Solanoideae</taxon>
        <taxon>Datureae</taxon>
        <taxon>Datura</taxon>
    </lineage>
</organism>
<sequence length="172" mass="19389">MRPGDDDPSFSNNTLINVPPQESAAEDHDESKQMMIHQASGGNQDLLKSQPAKEKKVVKIGEEEYGEHRRNPYGNEGSRNMQMSALEEHNNSLLHKEALRLQMASKDKIVVDKPIYVKKGRGCFGEGHPQNCTLTTRSKPEGHLPTLSLINEIREIRQKHPTDASKRLQEGR</sequence>
<feature type="region of interest" description="Disordered" evidence="1">
    <location>
        <begin position="1"/>
        <end position="86"/>
    </location>
</feature>
<comment type="caution">
    <text evidence="3">The sequence shown here is derived from an EMBL/GenBank/DDBJ whole genome shotgun (WGS) entry which is preliminary data.</text>
</comment>
<dbReference type="InterPro" id="IPR050724">
    <property type="entry name" value="Glu_Leu_Phe_Val_DH"/>
</dbReference>
<dbReference type="EMBL" id="JACEIK010000118">
    <property type="protein sequence ID" value="MCD7450154.1"/>
    <property type="molecule type" value="Genomic_DNA"/>
</dbReference>
<evidence type="ECO:0000256" key="1">
    <source>
        <dbReference type="SAM" id="MobiDB-lite"/>
    </source>
</evidence>
<feature type="domain" description="C17orf113 probable zinc finger" evidence="2">
    <location>
        <begin position="64"/>
        <end position="105"/>
    </location>
</feature>
<evidence type="ECO:0000313" key="3">
    <source>
        <dbReference type="EMBL" id="MCD7450154.1"/>
    </source>
</evidence>
<evidence type="ECO:0000259" key="2">
    <source>
        <dbReference type="Pfam" id="PF25431"/>
    </source>
</evidence>
<keyword evidence="4" id="KW-1185">Reference proteome</keyword>
<reference evidence="3 4" key="1">
    <citation type="journal article" date="2021" name="BMC Genomics">
        <title>Datura genome reveals duplications of psychoactive alkaloid biosynthetic genes and high mutation rate following tissue culture.</title>
        <authorList>
            <person name="Rajewski A."/>
            <person name="Carter-House D."/>
            <person name="Stajich J."/>
            <person name="Litt A."/>
        </authorList>
    </citation>
    <scope>NUCLEOTIDE SEQUENCE [LARGE SCALE GENOMIC DNA]</scope>
    <source>
        <strain evidence="3">AR-01</strain>
    </source>
</reference>
<gene>
    <name evidence="3" type="ORF">HAX54_003935</name>
</gene>